<feature type="compositionally biased region" description="Basic and acidic residues" evidence="1">
    <location>
        <begin position="263"/>
        <end position="272"/>
    </location>
</feature>
<dbReference type="PANTHER" id="PTHR48258:SF15">
    <property type="entry name" value="OS02G0543900 PROTEIN"/>
    <property type="match status" value="1"/>
</dbReference>
<dbReference type="Pfam" id="PF13960">
    <property type="entry name" value="DUF4218"/>
    <property type="match status" value="1"/>
</dbReference>
<keyword evidence="4" id="KW-1185">Reference proteome</keyword>
<evidence type="ECO:0000256" key="1">
    <source>
        <dbReference type="SAM" id="MobiDB-lite"/>
    </source>
</evidence>
<gene>
    <name evidence="3" type="ORF">LVIROSA_LOCUS13245</name>
</gene>
<organism evidence="3 4">
    <name type="scientific">Lactuca virosa</name>
    <dbReference type="NCBI Taxonomy" id="75947"/>
    <lineage>
        <taxon>Eukaryota</taxon>
        <taxon>Viridiplantae</taxon>
        <taxon>Streptophyta</taxon>
        <taxon>Embryophyta</taxon>
        <taxon>Tracheophyta</taxon>
        <taxon>Spermatophyta</taxon>
        <taxon>Magnoliopsida</taxon>
        <taxon>eudicotyledons</taxon>
        <taxon>Gunneridae</taxon>
        <taxon>Pentapetalae</taxon>
        <taxon>asterids</taxon>
        <taxon>campanulids</taxon>
        <taxon>Asterales</taxon>
        <taxon>Asteraceae</taxon>
        <taxon>Cichorioideae</taxon>
        <taxon>Cichorieae</taxon>
        <taxon>Lactucinae</taxon>
        <taxon>Lactuca</taxon>
    </lineage>
</organism>
<name>A0AAU9MKT1_9ASTR</name>
<accession>A0AAU9MKT1</accession>
<dbReference type="PANTHER" id="PTHR48258">
    <property type="entry name" value="DUF4218 DOMAIN-CONTAINING PROTEIN-RELATED"/>
    <property type="match status" value="1"/>
</dbReference>
<protein>
    <recommendedName>
        <fullName evidence="2">DUF4218 domain-containing protein</fullName>
    </recommendedName>
</protein>
<evidence type="ECO:0000313" key="4">
    <source>
        <dbReference type="Proteomes" id="UP001157418"/>
    </source>
</evidence>
<feature type="region of interest" description="Disordered" evidence="1">
    <location>
        <begin position="233"/>
        <end position="272"/>
    </location>
</feature>
<proteinExistence type="predicted"/>
<dbReference type="InterPro" id="IPR025452">
    <property type="entry name" value="DUF4218"/>
</dbReference>
<dbReference type="Proteomes" id="UP001157418">
    <property type="component" value="Unassembled WGS sequence"/>
</dbReference>
<feature type="domain" description="DUF4218" evidence="2">
    <location>
        <begin position="1"/>
        <end position="55"/>
    </location>
</feature>
<feature type="compositionally biased region" description="Polar residues" evidence="1">
    <location>
        <begin position="247"/>
        <end position="262"/>
    </location>
</feature>
<dbReference type="AlphaFoldDB" id="A0AAU9MKT1"/>
<evidence type="ECO:0000313" key="3">
    <source>
        <dbReference type="EMBL" id="CAH1426151.1"/>
    </source>
</evidence>
<evidence type="ECO:0000259" key="2">
    <source>
        <dbReference type="Pfam" id="PF13960"/>
    </source>
</evidence>
<sequence>MYPIKRYLLTLKSYVHNRAHPEGSIVEGYLAQESVIFCSRCLSGVETIFTRPIRNDDEGHQNEIEESNNLCPGRPLGCKKHSEKSLQKRKRSSNFVLDEKSLTQAHRYVPFNVVSVSPFREEHKRIIKGQNRSRRIHDYEINKIHCQQFSDWFKRRVGCMDEQGDQKVTEEIKWLASSQVDKVFYSMDPKHIGWEIVWHVKLRDVFYMGGGWVGAKGGIITSTDIPIDSEIHDQSSEFSATDIPTEGEQSGHPQTTEGGQSTAEEHSSTEGG</sequence>
<reference evidence="3 4" key="1">
    <citation type="submission" date="2022-01" db="EMBL/GenBank/DDBJ databases">
        <authorList>
            <person name="Xiong W."/>
            <person name="Schranz E."/>
        </authorList>
    </citation>
    <scope>NUCLEOTIDE SEQUENCE [LARGE SCALE GENOMIC DNA]</scope>
</reference>
<dbReference type="EMBL" id="CAKMRJ010002223">
    <property type="protein sequence ID" value="CAH1426151.1"/>
    <property type="molecule type" value="Genomic_DNA"/>
</dbReference>
<comment type="caution">
    <text evidence="3">The sequence shown here is derived from an EMBL/GenBank/DDBJ whole genome shotgun (WGS) entry which is preliminary data.</text>
</comment>